<accession>A0AA43QQW8</accession>
<protein>
    <recommendedName>
        <fullName evidence="4">Major facilitator superfamily (MFS) profile domain-containing protein</fullName>
    </recommendedName>
</protein>
<proteinExistence type="predicted"/>
<feature type="transmembrane region" description="Helical" evidence="1">
    <location>
        <begin position="55"/>
        <end position="75"/>
    </location>
</feature>
<feature type="transmembrane region" description="Helical" evidence="1">
    <location>
        <begin position="20"/>
        <end position="43"/>
    </location>
</feature>
<feature type="transmembrane region" description="Helical" evidence="1">
    <location>
        <begin position="87"/>
        <end position="107"/>
    </location>
</feature>
<sequence length="123" mass="13801">MILGNFVVAFGLQHLWDWRVVVIIGFTCAGIQIAALPSIAATYAVDSYKPAAGSIFILVTVNKNLWGYGVSQFITPWVEKAGYVPPFMTNMSLAVLWCSCGVIFWFYGKRFRKWTAKSSVHRM</sequence>
<gene>
    <name evidence="2" type="ORF">OHK93_002183</name>
</gene>
<keyword evidence="1" id="KW-0812">Transmembrane</keyword>
<evidence type="ECO:0000313" key="2">
    <source>
        <dbReference type="EMBL" id="MDI1490978.1"/>
    </source>
</evidence>
<dbReference type="Proteomes" id="UP001161017">
    <property type="component" value="Unassembled WGS sequence"/>
</dbReference>
<keyword evidence="3" id="KW-1185">Reference proteome</keyword>
<name>A0AA43QQW8_9LECA</name>
<keyword evidence="1" id="KW-1133">Transmembrane helix</keyword>
<evidence type="ECO:0000313" key="3">
    <source>
        <dbReference type="Proteomes" id="UP001161017"/>
    </source>
</evidence>
<dbReference type="EMBL" id="JAPUFD010000013">
    <property type="protein sequence ID" value="MDI1490978.1"/>
    <property type="molecule type" value="Genomic_DNA"/>
</dbReference>
<keyword evidence="1" id="KW-0472">Membrane</keyword>
<comment type="caution">
    <text evidence="2">The sequence shown here is derived from an EMBL/GenBank/DDBJ whole genome shotgun (WGS) entry which is preliminary data.</text>
</comment>
<organism evidence="2 3">
    <name type="scientific">Ramalina farinacea</name>
    <dbReference type="NCBI Taxonomy" id="258253"/>
    <lineage>
        <taxon>Eukaryota</taxon>
        <taxon>Fungi</taxon>
        <taxon>Dikarya</taxon>
        <taxon>Ascomycota</taxon>
        <taxon>Pezizomycotina</taxon>
        <taxon>Lecanoromycetes</taxon>
        <taxon>OSLEUM clade</taxon>
        <taxon>Lecanoromycetidae</taxon>
        <taxon>Lecanorales</taxon>
        <taxon>Lecanorineae</taxon>
        <taxon>Ramalinaceae</taxon>
        <taxon>Ramalina</taxon>
    </lineage>
</organism>
<evidence type="ECO:0000256" key="1">
    <source>
        <dbReference type="SAM" id="Phobius"/>
    </source>
</evidence>
<dbReference type="AlphaFoldDB" id="A0AA43QQW8"/>
<reference evidence="2" key="1">
    <citation type="journal article" date="2023" name="Genome Biol. Evol.">
        <title>First Whole Genome Sequence and Flow Cytometry Genome Size Data for the Lichen-Forming Fungus Ramalina farinacea (Ascomycota).</title>
        <authorList>
            <person name="Llewellyn T."/>
            <person name="Mian S."/>
            <person name="Hill R."/>
            <person name="Leitch I.J."/>
            <person name="Gaya E."/>
        </authorList>
    </citation>
    <scope>NUCLEOTIDE SEQUENCE</scope>
    <source>
        <strain evidence="2">LIQ254RAFAR</strain>
    </source>
</reference>
<evidence type="ECO:0008006" key="4">
    <source>
        <dbReference type="Google" id="ProtNLM"/>
    </source>
</evidence>